<proteinExistence type="predicted"/>
<dbReference type="VEuPathDB" id="ToxoDB:TGMAS_229190"/>
<evidence type="ECO:0000313" key="2">
    <source>
        <dbReference type="EMBL" id="KFH17650.1"/>
    </source>
</evidence>
<dbReference type="AlphaFoldDB" id="A0A086QYG8"/>
<organism evidence="2 3">
    <name type="scientific">Toxoplasma gondii MAS</name>
    <dbReference type="NCBI Taxonomy" id="943118"/>
    <lineage>
        <taxon>Eukaryota</taxon>
        <taxon>Sar</taxon>
        <taxon>Alveolata</taxon>
        <taxon>Apicomplexa</taxon>
        <taxon>Conoidasida</taxon>
        <taxon>Coccidia</taxon>
        <taxon>Eucoccidiorida</taxon>
        <taxon>Eimeriorina</taxon>
        <taxon>Sarcocystidae</taxon>
        <taxon>Toxoplasma</taxon>
    </lineage>
</organism>
<dbReference type="EMBL" id="AEXC02000214">
    <property type="protein sequence ID" value="KFH17650.1"/>
    <property type="molecule type" value="Genomic_DNA"/>
</dbReference>
<feature type="region of interest" description="Disordered" evidence="1">
    <location>
        <begin position="27"/>
        <end position="115"/>
    </location>
</feature>
<accession>A0A086QYG8</accession>
<protein>
    <submittedName>
        <fullName evidence="2">Uncharacterized protein</fullName>
    </submittedName>
</protein>
<dbReference type="Proteomes" id="UP000028821">
    <property type="component" value="Unassembled WGS sequence"/>
</dbReference>
<feature type="compositionally biased region" description="Polar residues" evidence="1">
    <location>
        <begin position="30"/>
        <end position="40"/>
    </location>
</feature>
<feature type="compositionally biased region" description="Basic and acidic residues" evidence="1">
    <location>
        <begin position="59"/>
        <end position="115"/>
    </location>
</feature>
<evidence type="ECO:0000256" key="1">
    <source>
        <dbReference type="SAM" id="MobiDB-lite"/>
    </source>
</evidence>
<reference evidence="2 3" key="1">
    <citation type="submission" date="2014-04" db="EMBL/GenBank/DDBJ databases">
        <authorList>
            <person name="Sibley D."/>
            <person name="Venepally P."/>
            <person name="Karamycheva S."/>
            <person name="Hadjithomas M."/>
            <person name="Khan A."/>
            <person name="Brunk B."/>
            <person name="Roos D."/>
            <person name="Caler E."/>
            <person name="Lorenzi H."/>
        </authorList>
    </citation>
    <scope>NUCLEOTIDE SEQUENCE [LARGE SCALE GENOMIC DNA]</scope>
    <source>
        <strain evidence="2 3">MAS</strain>
    </source>
</reference>
<sequence>METHQLLQHATQLWTGSRTLGPARVAFRANSPSPSSVSARDTSRLGRLLSGTRPATEAKTFKTRDRSLSDEQADGEKKTDGEKKADGEEKKVDGEKKTDGEKKDDEEKREEVRNK</sequence>
<name>A0A086QYG8_TOXGO</name>
<comment type="caution">
    <text evidence="2">The sequence shown here is derived from an EMBL/GenBank/DDBJ whole genome shotgun (WGS) entry which is preliminary data.</text>
</comment>
<gene>
    <name evidence="2" type="ORF">TGMAS_229190</name>
</gene>
<evidence type="ECO:0000313" key="3">
    <source>
        <dbReference type="Proteomes" id="UP000028821"/>
    </source>
</evidence>